<dbReference type="AlphaFoldDB" id="A0A016TF03"/>
<evidence type="ECO:0000256" key="5">
    <source>
        <dbReference type="ARBA" id="ARBA00023242"/>
    </source>
</evidence>
<evidence type="ECO:0000256" key="2">
    <source>
        <dbReference type="ARBA" id="ARBA00023015"/>
    </source>
</evidence>
<dbReference type="GO" id="GO:0000981">
    <property type="term" value="F:DNA-binding transcription factor activity, RNA polymerase II-specific"/>
    <property type="evidence" value="ECO:0007669"/>
    <property type="project" value="TreeGrafter"/>
</dbReference>
<dbReference type="GO" id="GO:0035497">
    <property type="term" value="F:cAMP response element binding"/>
    <property type="evidence" value="ECO:0007669"/>
    <property type="project" value="TreeGrafter"/>
</dbReference>
<keyword evidence="2" id="KW-0805">Transcription regulation</keyword>
<keyword evidence="3" id="KW-0238">DNA-binding</keyword>
<feature type="coiled-coil region" evidence="6">
    <location>
        <begin position="221"/>
        <end position="262"/>
    </location>
</feature>
<dbReference type="PROSITE" id="PS50217">
    <property type="entry name" value="BZIP"/>
    <property type="match status" value="1"/>
</dbReference>
<evidence type="ECO:0000259" key="7">
    <source>
        <dbReference type="PROSITE" id="PS50217"/>
    </source>
</evidence>
<organism evidence="8 9">
    <name type="scientific">Ancylostoma ceylanicum</name>
    <dbReference type="NCBI Taxonomy" id="53326"/>
    <lineage>
        <taxon>Eukaryota</taxon>
        <taxon>Metazoa</taxon>
        <taxon>Ecdysozoa</taxon>
        <taxon>Nematoda</taxon>
        <taxon>Chromadorea</taxon>
        <taxon>Rhabditida</taxon>
        <taxon>Rhabditina</taxon>
        <taxon>Rhabditomorpha</taxon>
        <taxon>Strongyloidea</taxon>
        <taxon>Ancylostomatidae</taxon>
        <taxon>Ancylostomatinae</taxon>
        <taxon>Ancylostoma</taxon>
    </lineage>
</organism>
<dbReference type="SUPFAM" id="SSF57959">
    <property type="entry name" value="Leucine zipper domain"/>
    <property type="match status" value="1"/>
</dbReference>
<proteinExistence type="predicted"/>
<evidence type="ECO:0000313" key="9">
    <source>
        <dbReference type="Proteomes" id="UP000024635"/>
    </source>
</evidence>
<evidence type="ECO:0000256" key="1">
    <source>
        <dbReference type="ARBA" id="ARBA00004123"/>
    </source>
</evidence>
<dbReference type="PANTHER" id="PTHR46004">
    <property type="entry name" value="CYCLIC AMP RESPONSE ELEMENT-BINDING PROTEIN A"/>
    <property type="match status" value="1"/>
</dbReference>
<name>A0A016TF03_9BILA</name>
<comment type="subcellular location">
    <subcellularLocation>
        <location evidence="1">Nucleus</location>
    </subcellularLocation>
</comment>
<dbReference type="SMART" id="SM00338">
    <property type="entry name" value="BRLZ"/>
    <property type="match status" value="1"/>
</dbReference>
<keyword evidence="6" id="KW-0175">Coiled coil</keyword>
<evidence type="ECO:0000313" key="8">
    <source>
        <dbReference type="EMBL" id="EYC01188.1"/>
    </source>
</evidence>
<protein>
    <recommendedName>
        <fullName evidence="7">BZIP domain-containing protein</fullName>
    </recommendedName>
</protein>
<comment type="caution">
    <text evidence="8">The sequence shown here is derived from an EMBL/GenBank/DDBJ whole genome shotgun (WGS) entry which is preliminary data.</text>
</comment>
<dbReference type="InterPro" id="IPR046347">
    <property type="entry name" value="bZIP_sf"/>
</dbReference>
<dbReference type="PROSITE" id="PS00036">
    <property type="entry name" value="BZIP_BASIC"/>
    <property type="match status" value="1"/>
</dbReference>
<dbReference type="OrthoDB" id="674948at2759"/>
<dbReference type="EMBL" id="JARK01001445">
    <property type="protein sequence ID" value="EYC01188.1"/>
    <property type="molecule type" value="Genomic_DNA"/>
</dbReference>
<dbReference type="Gene3D" id="1.20.5.170">
    <property type="match status" value="1"/>
</dbReference>
<evidence type="ECO:0000256" key="4">
    <source>
        <dbReference type="ARBA" id="ARBA00023163"/>
    </source>
</evidence>
<dbReference type="GO" id="GO:0005634">
    <property type="term" value="C:nucleus"/>
    <property type="evidence" value="ECO:0007669"/>
    <property type="project" value="UniProtKB-SubCell"/>
</dbReference>
<dbReference type="PANTHER" id="PTHR46004:SF3">
    <property type="entry name" value="CYCLIC AMP RESPONSE ELEMENT-BINDING PROTEIN A"/>
    <property type="match status" value="1"/>
</dbReference>
<dbReference type="CDD" id="cd14689">
    <property type="entry name" value="bZIP_CREB3"/>
    <property type="match status" value="1"/>
</dbReference>
<sequence>MSLYYAAMSSLHYAASVSGRTIIFRLLRNTTRVERRLRPNTPSAGAGRMPTYSPGCRYLPIDDRTPSPPTSDRSSPANGLLVGGVVYDGCNGSSSFSSHAGVVNGLAVAQQQLKSRSKMHEMAVRQRLITDQVSYYSVRFWLECCLYFRKCSGRCSCQDPRSQGLVQLSAEEKRTLVQEGYPVPTRLPLSKAEEESLKIVRRKIKNKLSAQESRRKRKEYMDTLESRCQAYFNENTQLKNRVRQLEMSNQKLVMQVKKLQDMVATTPSHSDVAANH</sequence>
<accession>A0A016TF03</accession>
<gene>
    <name evidence="8" type="primary">Acey_s0109.g111</name>
    <name evidence="8" type="synonym">Acey-crh-2</name>
    <name evidence="8" type="ORF">Y032_0109g111</name>
</gene>
<evidence type="ECO:0000256" key="6">
    <source>
        <dbReference type="SAM" id="Coils"/>
    </source>
</evidence>
<keyword evidence="5" id="KW-0539">Nucleus</keyword>
<dbReference type="Proteomes" id="UP000024635">
    <property type="component" value="Unassembled WGS sequence"/>
</dbReference>
<feature type="domain" description="BZIP" evidence="7">
    <location>
        <begin position="196"/>
        <end position="259"/>
    </location>
</feature>
<keyword evidence="9" id="KW-1185">Reference proteome</keyword>
<evidence type="ECO:0000256" key="3">
    <source>
        <dbReference type="ARBA" id="ARBA00023125"/>
    </source>
</evidence>
<dbReference type="InterPro" id="IPR004827">
    <property type="entry name" value="bZIP"/>
</dbReference>
<reference evidence="9" key="1">
    <citation type="journal article" date="2015" name="Nat. Genet.">
        <title>The genome and transcriptome of the zoonotic hookworm Ancylostoma ceylanicum identify infection-specific gene families.</title>
        <authorList>
            <person name="Schwarz E.M."/>
            <person name="Hu Y."/>
            <person name="Antoshechkin I."/>
            <person name="Miller M.M."/>
            <person name="Sternberg P.W."/>
            <person name="Aroian R.V."/>
        </authorList>
    </citation>
    <scope>NUCLEOTIDE SEQUENCE</scope>
    <source>
        <strain evidence="9">HY135</strain>
    </source>
</reference>
<keyword evidence="4" id="KW-0804">Transcription</keyword>
<dbReference type="Pfam" id="PF00170">
    <property type="entry name" value="bZIP_1"/>
    <property type="match status" value="1"/>
</dbReference>